<dbReference type="InterPro" id="IPR017981">
    <property type="entry name" value="GPCR_2-like_7TM"/>
</dbReference>
<evidence type="ECO:0000256" key="19">
    <source>
        <dbReference type="PIRSR" id="PIRSR603915-1"/>
    </source>
</evidence>
<feature type="binding site" evidence="19">
    <location>
        <position position="1264"/>
    </location>
    <ligand>
        <name>Ca(2+)</name>
        <dbReference type="ChEBI" id="CHEBI:29108"/>
        <label>2</label>
    </ligand>
</feature>
<comment type="subcellular location">
    <subcellularLocation>
        <location evidence="3">Cell membrane</location>
        <topology evidence="3">Multi-pass membrane protein</topology>
    </subcellularLocation>
    <subcellularLocation>
        <location evidence="1">Cell projection</location>
        <location evidence="1">Cilium</location>
    </subcellularLocation>
    <subcellularLocation>
        <location evidence="2">Cytoplasmic vesicle</location>
    </subcellularLocation>
</comment>
<dbReference type="FunFam" id="1.10.287.70:FF:000055">
    <property type="entry name" value="Polycystic kidney disease 2-like 1"/>
    <property type="match status" value="1"/>
</dbReference>
<feature type="transmembrane region" description="Helical" evidence="22">
    <location>
        <begin position="1083"/>
        <end position="1105"/>
    </location>
</feature>
<feature type="transmembrane region" description="Helical" evidence="22">
    <location>
        <begin position="709"/>
        <end position="734"/>
    </location>
</feature>
<keyword evidence="26" id="KW-1185">Reference proteome</keyword>
<accession>A0A8S3SMF7</accession>
<dbReference type="CDD" id="cd15039">
    <property type="entry name" value="7tmB3_Methuselah-like"/>
    <property type="match status" value="1"/>
</dbReference>
<evidence type="ECO:0000259" key="24">
    <source>
        <dbReference type="PROSITE" id="PS50261"/>
    </source>
</evidence>
<feature type="region of interest" description="Disordered" evidence="21">
    <location>
        <begin position="1285"/>
        <end position="1332"/>
    </location>
</feature>
<feature type="transmembrane region" description="Helical" evidence="22">
    <location>
        <begin position="430"/>
        <end position="448"/>
    </location>
</feature>
<feature type="compositionally biased region" description="Low complexity" evidence="21">
    <location>
        <begin position="1417"/>
        <end position="1445"/>
    </location>
</feature>
<feature type="transmembrane region" description="Helical" evidence="22">
    <location>
        <begin position="1145"/>
        <end position="1166"/>
    </location>
</feature>
<keyword evidence="12 19" id="KW-0406">Ion transport</keyword>
<feature type="transmembrane region" description="Helical" evidence="22">
    <location>
        <begin position="536"/>
        <end position="560"/>
    </location>
</feature>
<dbReference type="Gene3D" id="1.10.287.70">
    <property type="match status" value="1"/>
</dbReference>
<evidence type="ECO:0000256" key="5">
    <source>
        <dbReference type="ARBA" id="ARBA00022448"/>
    </source>
</evidence>
<dbReference type="GO" id="GO:0005262">
    <property type="term" value="F:calcium channel activity"/>
    <property type="evidence" value="ECO:0007669"/>
    <property type="project" value="UniProtKB-KW"/>
</dbReference>
<keyword evidence="15" id="KW-0325">Glycoprotein</keyword>
<dbReference type="PRINTS" id="PR01433">
    <property type="entry name" value="POLYCYSTIN2"/>
</dbReference>
<keyword evidence="18" id="KW-0968">Cytoplasmic vesicle</keyword>
<keyword evidence="19" id="KW-0479">Metal-binding</keyword>
<dbReference type="InterPro" id="IPR011992">
    <property type="entry name" value="EF-hand-dom_pair"/>
</dbReference>
<evidence type="ECO:0000256" key="21">
    <source>
        <dbReference type="SAM" id="MobiDB-lite"/>
    </source>
</evidence>
<evidence type="ECO:0000256" key="10">
    <source>
        <dbReference type="ARBA" id="ARBA00022989"/>
    </source>
</evidence>
<evidence type="ECO:0000256" key="3">
    <source>
        <dbReference type="ARBA" id="ARBA00004651"/>
    </source>
</evidence>
<feature type="transmembrane region" description="Helical" evidence="22">
    <location>
        <begin position="956"/>
        <end position="974"/>
    </location>
</feature>
<feature type="transmembrane region" description="Helical" evidence="22">
    <location>
        <begin position="1046"/>
        <end position="1063"/>
    </location>
</feature>
<name>A0A8S3SMF7_MYTED</name>
<evidence type="ECO:0000256" key="13">
    <source>
        <dbReference type="ARBA" id="ARBA00023136"/>
    </source>
</evidence>
<dbReference type="PROSITE" id="PS00018">
    <property type="entry name" value="EF_HAND_1"/>
    <property type="match status" value="1"/>
</dbReference>
<dbReference type="PANTHER" id="PTHR10877">
    <property type="entry name" value="POLYCYSTIN FAMILY MEMBER"/>
    <property type="match status" value="1"/>
</dbReference>
<keyword evidence="10 22" id="KW-1133">Transmembrane helix</keyword>
<feature type="binding site" evidence="19">
    <location>
        <position position="1255"/>
    </location>
    <ligand>
        <name>Ca(2+)</name>
        <dbReference type="ChEBI" id="CHEBI:29108"/>
        <label>2</label>
    </ligand>
</feature>
<dbReference type="Gene3D" id="1.10.238.10">
    <property type="entry name" value="EF-hand"/>
    <property type="match status" value="1"/>
</dbReference>
<dbReference type="GO" id="GO:0050982">
    <property type="term" value="P:detection of mechanical stimulus"/>
    <property type="evidence" value="ECO:0007669"/>
    <property type="project" value="TreeGrafter"/>
</dbReference>
<evidence type="ECO:0000256" key="1">
    <source>
        <dbReference type="ARBA" id="ARBA00004138"/>
    </source>
</evidence>
<feature type="transmembrane region" description="Helical" evidence="22">
    <location>
        <begin position="508"/>
        <end position="530"/>
    </location>
</feature>
<dbReference type="SMART" id="SM00054">
    <property type="entry name" value="EFh"/>
    <property type="match status" value="2"/>
</dbReference>
<organism evidence="25 26">
    <name type="scientific">Mytilus edulis</name>
    <name type="common">Blue mussel</name>
    <dbReference type="NCBI Taxonomy" id="6550"/>
    <lineage>
        <taxon>Eukaryota</taxon>
        <taxon>Metazoa</taxon>
        <taxon>Spiralia</taxon>
        <taxon>Lophotrochozoa</taxon>
        <taxon>Mollusca</taxon>
        <taxon>Bivalvia</taxon>
        <taxon>Autobranchia</taxon>
        <taxon>Pteriomorphia</taxon>
        <taxon>Mytilida</taxon>
        <taxon>Mytiloidea</taxon>
        <taxon>Mytilidae</taxon>
        <taxon>Mytilinae</taxon>
        <taxon>Mytilus</taxon>
    </lineage>
</organism>
<dbReference type="GO" id="GO:0005886">
    <property type="term" value="C:plasma membrane"/>
    <property type="evidence" value="ECO:0007669"/>
    <property type="project" value="UniProtKB-SubCell"/>
</dbReference>
<dbReference type="GO" id="GO:0007166">
    <property type="term" value="P:cell surface receptor signaling pathway"/>
    <property type="evidence" value="ECO:0007669"/>
    <property type="project" value="InterPro"/>
</dbReference>
<evidence type="ECO:0000256" key="15">
    <source>
        <dbReference type="ARBA" id="ARBA00023180"/>
    </source>
</evidence>
<feature type="binding site" evidence="19">
    <location>
        <position position="1253"/>
    </location>
    <ligand>
        <name>Ca(2+)</name>
        <dbReference type="ChEBI" id="CHEBI:29108"/>
        <label>2</label>
    </ligand>
</feature>
<evidence type="ECO:0000256" key="20">
    <source>
        <dbReference type="PIRSR" id="PIRSR603915-2"/>
    </source>
</evidence>
<feature type="transmembrane region" description="Helical" evidence="22">
    <location>
        <begin position="397"/>
        <end position="418"/>
    </location>
</feature>
<feature type="region of interest" description="Disordered" evidence="21">
    <location>
        <begin position="621"/>
        <end position="671"/>
    </location>
</feature>
<feature type="disulfide bond" evidence="20">
    <location>
        <begin position="815"/>
        <end position="828"/>
    </location>
</feature>
<feature type="domain" description="EF-hand" evidence="23">
    <location>
        <begin position="1206"/>
        <end position="1241"/>
    </location>
</feature>
<feature type="transmembrane region" description="Helical" evidence="22">
    <location>
        <begin position="994"/>
        <end position="1015"/>
    </location>
</feature>
<evidence type="ECO:0000256" key="18">
    <source>
        <dbReference type="ARBA" id="ARBA00023329"/>
    </source>
</evidence>
<comment type="similarity">
    <text evidence="4">Belongs to the polycystin family.</text>
</comment>
<keyword evidence="14" id="KW-1015">Disulfide bond</keyword>
<dbReference type="InterPro" id="IPR018247">
    <property type="entry name" value="EF_Hand_1_Ca_BS"/>
</dbReference>
<dbReference type="PROSITE" id="PS50222">
    <property type="entry name" value="EF_HAND_2"/>
    <property type="match status" value="1"/>
</dbReference>
<dbReference type="SUPFAM" id="SSF47473">
    <property type="entry name" value="EF-hand"/>
    <property type="match status" value="1"/>
</dbReference>
<dbReference type="FunFam" id="1.20.5.340:FF:000020">
    <property type="entry name" value="polycystin-2 isoform X1"/>
    <property type="match status" value="1"/>
</dbReference>
<dbReference type="GO" id="GO:0004930">
    <property type="term" value="F:G protein-coupled receptor activity"/>
    <property type="evidence" value="ECO:0007669"/>
    <property type="project" value="InterPro"/>
</dbReference>
<feature type="transmembrane region" description="Helical" evidence="22">
    <location>
        <begin position="460"/>
        <end position="487"/>
    </location>
</feature>
<feature type="binding site" evidence="19">
    <location>
        <position position="1257"/>
    </location>
    <ligand>
        <name>Ca(2+)</name>
        <dbReference type="ChEBI" id="CHEBI:29108"/>
        <label>2</label>
    </ligand>
</feature>
<dbReference type="Pfam" id="PF00002">
    <property type="entry name" value="7tm_2"/>
    <property type="match status" value="1"/>
</dbReference>
<dbReference type="InterPro" id="IPR000832">
    <property type="entry name" value="GPCR_2_secretin-like"/>
</dbReference>
<dbReference type="InterPro" id="IPR002048">
    <property type="entry name" value="EF_hand_dom"/>
</dbReference>
<dbReference type="GO" id="GO:0005929">
    <property type="term" value="C:cilium"/>
    <property type="evidence" value="ECO:0007669"/>
    <property type="project" value="UniProtKB-SubCell"/>
</dbReference>
<dbReference type="InterPro" id="IPR003915">
    <property type="entry name" value="PKD_2"/>
</dbReference>
<dbReference type="EMBL" id="CAJPWZ010001677">
    <property type="protein sequence ID" value="CAG2221200.1"/>
    <property type="molecule type" value="Genomic_DNA"/>
</dbReference>
<keyword evidence="13 22" id="KW-0472">Membrane</keyword>
<evidence type="ECO:0000256" key="17">
    <source>
        <dbReference type="ARBA" id="ARBA00023303"/>
    </source>
</evidence>
<evidence type="ECO:0000256" key="4">
    <source>
        <dbReference type="ARBA" id="ARBA00007200"/>
    </source>
</evidence>
<dbReference type="PROSITE" id="PS50261">
    <property type="entry name" value="G_PROTEIN_RECEP_F2_4"/>
    <property type="match status" value="1"/>
</dbReference>
<dbReference type="GO" id="GO:0005509">
    <property type="term" value="F:calcium ion binding"/>
    <property type="evidence" value="ECO:0007669"/>
    <property type="project" value="InterPro"/>
</dbReference>
<evidence type="ECO:0000256" key="7">
    <source>
        <dbReference type="ARBA" id="ARBA00022673"/>
    </source>
</evidence>
<evidence type="ECO:0000256" key="14">
    <source>
        <dbReference type="ARBA" id="ARBA00023157"/>
    </source>
</evidence>
<dbReference type="InterPro" id="IPR051223">
    <property type="entry name" value="Polycystin"/>
</dbReference>
<keyword evidence="8 22" id="KW-0812">Transmembrane</keyword>
<keyword evidence="9 19" id="KW-0106">Calcium</keyword>
<evidence type="ECO:0000256" key="16">
    <source>
        <dbReference type="ARBA" id="ARBA00023273"/>
    </source>
</evidence>
<evidence type="ECO:0000313" key="26">
    <source>
        <dbReference type="Proteomes" id="UP000683360"/>
    </source>
</evidence>
<dbReference type="Proteomes" id="UP000683360">
    <property type="component" value="Unassembled WGS sequence"/>
</dbReference>
<evidence type="ECO:0000256" key="12">
    <source>
        <dbReference type="ARBA" id="ARBA00023065"/>
    </source>
</evidence>
<keyword evidence="7 19" id="KW-0107">Calcium channel</keyword>
<dbReference type="GO" id="GO:0031410">
    <property type="term" value="C:cytoplasmic vesicle"/>
    <property type="evidence" value="ECO:0007669"/>
    <property type="project" value="UniProtKB-SubCell"/>
</dbReference>
<evidence type="ECO:0000256" key="22">
    <source>
        <dbReference type="SAM" id="Phobius"/>
    </source>
</evidence>
<feature type="compositionally biased region" description="Polar residues" evidence="21">
    <location>
        <begin position="1297"/>
        <end position="1306"/>
    </location>
</feature>
<evidence type="ECO:0000256" key="2">
    <source>
        <dbReference type="ARBA" id="ARBA00004541"/>
    </source>
</evidence>
<evidence type="ECO:0000256" key="11">
    <source>
        <dbReference type="ARBA" id="ARBA00023054"/>
    </source>
</evidence>
<dbReference type="Pfam" id="PF20519">
    <property type="entry name" value="Polycystin_dom"/>
    <property type="match status" value="1"/>
</dbReference>
<keyword evidence="19" id="KW-0109">Calcium transport</keyword>
<feature type="compositionally biased region" description="Basic and acidic residues" evidence="21">
    <location>
        <begin position="626"/>
        <end position="641"/>
    </location>
</feature>
<dbReference type="Pfam" id="PF08016">
    <property type="entry name" value="PKD_channel"/>
    <property type="match status" value="1"/>
</dbReference>
<keyword evidence="6" id="KW-1003">Cell membrane</keyword>
<evidence type="ECO:0000256" key="8">
    <source>
        <dbReference type="ARBA" id="ARBA00022692"/>
    </source>
</evidence>
<feature type="compositionally biased region" description="Acidic residues" evidence="21">
    <location>
        <begin position="1308"/>
        <end position="1317"/>
    </location>
</feature>
<dbReference type="Gene3D" id="1.20.5.340">
    <property type="match status" value="1"/>
</dbReference>
<keyword evidence="17 19" id="KW-0407">Ion channel</keyword>
<keyword evidence="16" id="KW-0966">Cell projection</keyword>
<dbReference type="InterPro" id="IPR046791">
    <property type="entry name" value="Polycystin_dom"/>
</dbReference>
<evidence type="ECO:0000256" key="9">
    <source>
        <dbReference type="ARBA" id="ARBA00022837"/>
    </source>
</evidence>
<proteinExistence type="inferred from homology"/>
<keyword evidence="5" id="KW-0813">Transport</keyword>
<feature type="compositionally biased region" description="Polar residues" evidence="21">
    <location>
        <begin position="1320"/>
        <end position="1332"/>
    </location>
</feature>
<evidence type="ECO:0000259" key="23">
    <source>
        <dbReference type="PROSITE" id="PS50222"/>
    </source>
</evidence>
<keyword evidence="11" id="KW-0175">Coiled coil</keyword>
<dbReference type="Gene3D" id="1.20.1070.10">
    <property type="entry name" value="Rhodopsin 7-helix transmembrane proteins"/>
    <property type="match status" value="1"/>
</dbReference>
<comment type="caution">
    <text evidence="25">The sequence shown here is derived from an EMBL/GenBank/DDBJ whole genome shotgun (WGS) entry which is preliminary data.</text>
</comment>
<evidence type="ECO:0000256" key="6">
    <source>
        <dbReference type="ARBA" id="ARBA00022475"/>
    </source>
</evidence>
<feature type="domain" description="G-protein coupled receptors family 2 profile 2" evidence="24">
    <location>
        <begin position="395"/>
        <end position="557"/>
    </location>
</feature>
<reference evidence="25" key="1">
    <citation type="submission" date="2021-03" db="EMBL/GenBank/DDBJ databases">
        <authorList>
            <person name="Bekaert M."/>
        </authorList>
    </citation>
    <scope>NUCLEOTIDE SEQUENCE</scope>
</reference>
<protein>
    <submittedName>
        <fullName evidence="25">PKD2</fullName>
    </submittedName>
</protein>
<dbReference type="PANTHER" id="PTHR10877:SF183">
    <property type="entry name" value="AT14535P-RELATED"/>
    <property type="match status" value="1"/>
</dbReference>
<gene>
    <name evidence="25" type="ORF">MEDL_34614</name>
</gene>
<dbReference type="OrthoDB" id="444119at2759"/>
<evidence type="ECO:0000313" key="25">
    <source>
        <dbReference type="EMBL" id="CAG2221200.1"/>
    </source>
</evidence>
<sequence length="1453" mass="166256">MQIVNEILEEDVTDLNSSFCQQKWSCKELDIDDRNCNCDSECTVYDDCCSDVAINQTIQTFKPNFSCEYIPGIDEDSYVFVVQKCPTGASTELTKECETFGSLQIPVSGKATGYMYRNMYCAACHGEEFLSWQTGFSCNWPHRGDVNRTLESMKNDEHCSKRLYPPTSGADSRYTSRRCFPITDTCLSTHSASRCQDGPTEVVFDDHVYKNKDCALCNNVSIDQLVCSARAWTLRPSGEKRKITSYSYRLLFDYHTNLATGTYVKRRRAQKPERNSKICPTFELYDLFTDVCRKVNCIIPLVYENGKCVYKPTVSSKDIPDTFSRGKVRSDCVYIQLNDTEYEIINNNNIFIYTINKTLTNDSFYEDSNHAYVCRDLLNELFSGDYLVSIYREAESILSLVGSVVSITALTITLYLYLRFPKLQNTPGKSLICLMVSLIVAQLLFLLANTVEDHRHVCIGFAITIHYAFLASVFWMNCMSFDIFITFSKGFVKTEEDESTKKFVWYSVYAWVSPMIIVVSGVCLDAFTVSDFSPQYGQIVCWIGNKQALLVYFLVPIGLLQVDSGIKLDDAVSGPLQNWGTKIQIPVEFISGILTRSIVLLKDLSDYLNFDKYELKGHPYASGGHARPDNQFDFGGPRDDPDLPSAMENDMYADSEPKRNNDVSPTTPKKSGGCWSCFTSGLRSLWATRQTEETKGNRELHVKTTLRELIIYLVFLVILCVVTFGMTSTTMYYYTKVMNDLFLDTVHSGGGTFRSITNVNDFWKFAKKPLLDGLYWETWYNNENVPNEQLGYIYYENKLLGVPRIRQLKVSTNSCQVHDDFKDVIRECFDSYSENLEDKTSEVSHANYTGWTYQTESQLDGSSYWGMLTTYSGSGYVQDLTGRKNTSAETIDYLFDNLWIQRGTRVVFIDFTVYNANINLFCVVRLVVEFPATGGAIPSYTFRTVKLIRYVTVTDYFILACEFIFVMFIVYYIVEEAIEIKKHKLSYLKSMWNILDIVVIIIAILCIVFDIYRTIVVDNKLKELLDNPDKYADFENLSYWQTRFDNAIAIAVFFAWIKIFKYISFNKTMTQLSSTLGKCAKDLAGFAVMFFIIFLAFTQLGYLLFGTQVKDFSNFQNSFFTLFRIILGDFDFHQLEAANRILGPIYFMLFVFFVFFVLINMFLAIINDTYSEVKGDMANQKNEFEMTDYFKRGYMKMVDKLNFKRDKIVDIQKALKNADINQDKQLDFEEWRQDLKTRGYADGEIEALFAKYDMDGDRVLDESEQKKLQADLNKEQDALNKEYEHLEKSGNRPGTARRSSSRVSFNDDSGEDSDDEDSGTKSSRSGRASNGVSYEEFTVLSRRVDRMEHSIGSIVSKIDAVLVKLEAMEKAKLKRRETMGKILDSITETDGNSDEAKREQMERLVREELERWDSETSFSPSGRGASPSSGTSARGVRSRSRPGSGQNEPTSDV</sequence>
<feature type="region of interest" description="Disordered" evidence="21">
    <location>
        <begin position="1407"/>
        <end position="1453"/>
    </location>
</feature>
<dbReference type="InterPro" id="IPR013122">
    <property type="entry name" value="PKD1_2_channel"/>
</dbReference>